<dbReference type="GeneID" id="89937171"/>
<feature type="compositionally biased region" description="Basic and acidic residues" evidence="1">
    <location>
        <begin position="353"/>
        <end position="367"/>
    </location>
</feature>
<proteinExistence type="predicted"/>
<dbReference type="RefSeq" id="XP_064670363.1">
    <property type="nucleotide sequence ID" value="XM_064813046.1"/>
</dbReference>
<feature type="region of interest" description="Disordered" evidence="1">
    <location>
        <begin position="334"/>
        <end position="367"/>
    </location>
</feature>
<sequence length="510" mass="57420">MSDYYSSRGDANAKELVAARLWGPRRASDAYSHMSTDALYHETLGKLDLRYGTGNTYLIPNEPSRNDAERGVRNQRAEHPPTPELPPTPPMPPTPDFFREVIPPPCPTPPLATTRPEKPFLSWAEFHPFPITLRNHTIQSPREELIHALDHIESAKVKGVGRLARPLINRLHTAQQLSDFLAHAERSILRPFPAAALYPNPTARELDRLESELFDTAKFTGSGDNHVTVLTWSADSPRGTITLFEADLFRNPDMALPLSSNRRTPRRVGCAMSLRPVAAMEDVPRQVLVNMRTDQGVRKLVLKHDMAENRFRWGARYGSEPRYARLLDDLDGYDDEDDSTTARSTGHARRARERSSLRGGRDHRGEADCDGVVATIPQFLALLHASRSIVEVASAGAISDDKVETEDCERFRAVVLRDWPEGKRHTGREVHVVVLVPAAAKWADEPIFWTDEASSLRELRQKKYRDVIEGAVRRPRTSRTPRTPRSGYGRDRDRRSISPTLPSPARSAAW</sequence>
<dbReference type="AlphaFoldDB" id="A0AAN6YT39"/>
<reference evidence="2" key="1">
    <citation type="journal article" date="2023" name="Mol. Phylogenet. Evol.">
        <title>Genome-scale phylogeny and comparative genomics of the fungal order Sordariales.</title>
        <authorList>
            <person name="Hensen N."/>
            <person name="Bonometti L."/>
            <person name="Westerberg I."/>
            <person name="Brannstrom I.O."/>
            <person name="Guillou S."/>
            <person name="Cros-Aarteil S."/>
            <person name="Calhoun S."/>
            <person name="Haridas S."/>
            <person name="Kuo A."/>
            <person name="Mondo S."/>
            <person name="Pangilinan J."/>
            <person name="Riley R."/>
            <person name="LaButti K."/>
            <person name="Andreopoulos B."/>
            <person name="Lipzen A."/>
            <person name="Chen C."/>
            <person name="Yan M."/>
            <person name="Daum C."/>
            <person name="Ng V."/>
            <person name="Clum A."/>
            <person name="Steindorff A."/>
            <person name="Ohm R.A."/>
            <person name="Martin F."/>
            <person name="Silar P."/>
            <person name="Natvig D.O."/>
            <person name="Lalanne C."/>
            <person name="Gautier V."/>
            <person name="Ament-Velasquez S.L."/>
            <person name="Kruys A."/>
            <person name="Hutchinson M.I."/>
            <person name="Powell A.J."/>
            <person name="Barry K."/>
            <person name="Miller A.N."/>
            <person name="Grigoriev I.V."/>
            <person name="Debuchy R."/>
            <person name="Gladieux P."/>
            <person name="Hiltunen Thoren M."/>
            <person name="Johannesson H."/>
        </authorList>
    </citation>
    <scope>NUCLEOTIDE SEQUENCE</scope>
    <source>
        <strain evidence="2">CBS 508.74</strain>
    </source>
</reference>
<dbReference type="Proteomes" id="UP001302812">
    <property type="component" value="Unassembled WGS sequence"/>
</dbReference>
<evidence type="ECO:0000313" key="3">
    <source>
        <dbReference type="Proteomes" id="UP001302812"/>
    </source>
</evidence>
<name>A0AAN6YT39_9PEZI</name>
<evidence type="ECO:0000256" key="1">
    <source>
        <dbReference type="SAM" id="MobiDB-lite"/>
    </source>
</evidence>
<feature type="region of interest" description="Disordered" evidence="1">
    <location>
        <begin position="58"/>
        <end position="95"/>
    </location>
</feature>
<evidence type="ECO:0000313" key="2">
    <source>
        <dbReference type="EMBL" id="KAK4112793.1"/>
    </source>
</evidence>
<gene>
    <name evidence="2" type="ORF">N656DRAFT_752871</name>
</gene>
<comment type="caution">
    <text evidence="2">The sequence shown here is derived from an EMBL/GenBank/DDBJ whole genome shotgun (WGS) entry which is preliminary data.</text>
</comment>
<dbReference type="EMBL" id="MU853341">
    <property type="protein sequence ID" value="KAK4112793.1"/>
    <property type="molecule type" value="Genomic_DNA"/>
</dbReference>
<feature type="compositionally biased region" description="Basic and acidic residues" evidence="1">
    <location>
        <begin position="64"/>
        <end position="81"/>
    </location>
</feature>
<feature type="compositionally biased region" description="Pro residues" evidence="1">
    <location>
        <begin position="82"/>
        <end position="95"/>
    </location>
</feature>
<keyword evidence="3" id="KW-1185">Reference proteome</keyword>
<reference evidence="2" key="2">
    <citation type="submission" date="2023-05" db="EMBL/GenBank/DDBJ databases">
        <authorList>
            <consortium name="Lawrence Berkeley National Laboratory"/>
            <person name="Steindorff A."/>
            <person name="Hensen N."/>
            <person name="Bonometti L."/>
            <person name="Westerberg I."/>
            <person name="Brannstrom I.O."/>
            <person name="Guillou S."/>
            <person name="Cros-Aarteil S."/>
            <person name="Calhoun S."/>
            <person name="Haridas S."/>
            <person name="Kuo A."/>
            <person name="Mondo S."/>
            <person name="Pangilinan J."/>
            <person name="Riley R."/>
            <person name="Labutti K."/>
            <person name="Andreopoulos B."/>
            <person name="Lipzen A."/>
            <person name="Chen C."/>
            <person name="Yanf M."/>
            <person name="Daum C."/>
            <person name="Ng V."/>
            <person name="Clum A."/>
            <person name="Ohm R."/>
            <person name="Martin F."/>
            <person name="Silar P."/>
            <person name="Natvig D."/>
            <person name="Lalanne C."/>
            <person name="Gautier V."/>
            <person name="Ament-Velasquez S.L."/>
            <person name="Kruys A."/>
            <person name="Hutchinson M.I."/>
            <person name="Powell A.J."/>
            <person name="Barry K."/>
            <person name="Miller A.N."/>
            <person name="Grigoriev I.V."/>
            <person name="Debuchy R."/>
            <person name="Gladieux P."/>
            <person name="Thoren M.H."/>
            <person name="Johannesson H."/>
        </authorList>
    </citation>
    <scope>NUCLEOTIDE SEQUENCE</scope>
    <source>
        <strain evidence="2">CBS 508.74</strain>
    </source>
</reference>
<feature type="region of interest" description="Disordered" evidence="1">
    <location>
        <begin position="470"/>
        <end position="510"/>
    </location>
</feature>
<protein>
    <submittedName>
        <fullName evidence="2">Uncharacterized protein</fullName>
    </submittedName>
</protein>
<accession>A0AAN6YT39</accession>
<organism evidence="2 3">
    <name type="scientific">Canariomyces notabilis</name>
    <dbReference type="NCBI Taxonomy" id="2074819"/>
    <lineage>
        <taxon>Eukaryota</taxon>
        <taxon>Fungi</taxon>
        <taxon>Dikarya</taxon>
        <taxon>Ascomycota</taxon>
        <taxon>Pezizomycotina</taxon>
        <taxon>Sordariomycetes</taxon>
        <taxon>Sordariomycetidae</taxon>
        <taxon>Sordariales</taxon>
        <taxon>Chaetomiaceae</taxon>
        <taxon>Canariomyces</taxon>
    </lineage>
</organism>